<dbReference type="Gramene" id="OMERI06G10710.1">
    <property type="protein sequence ID" value="OMERI06G10710.1"/>
    <property type="gene ID" value="OMERI06G10710"/>
</dbReference>
<dbReference type="Proteomes" id="UP000008021">
    <property type="component" value="Chromosome 6"/>
</dbReference>
<sequence length="109" mass="12114">MPPSPSPLVPASSPTEGRRRPYHGRLLQEHNCAQPRRVTRPASSPRFSPGRSRCPEPFEETPASSIIVIIQEELELHGMAPELIMVLSISYRANHIGDEEESVCTDRTA</sequence>
<evidence type="ECO:0000313" key="3">
    <source>
        <dbReference type="Proteomes" id="UP000008021"/>
    </source>
</evidence>
<feature type="region of interest" description="Disordered" evidence="1">
    <location>
        <begin position="1"/>
        <end position="58"/>
    </location>
</feature>
<dbReference type="AlphaFoldDB" id="A0A0E0DZS3"/>
<dbReference type="EnsemblPlants" id="OMERI06G10710.1">
    <property type="protein sequence ID" value="OMERI06G10710.1"/>
    <property type="gene ID" value="OMERI06G10710"/>
</dbReference>
<reference evidence="2" key="1">
    <citation type="submission" date="2015-04" db="UniProtKB">
        <authorList>
            <consortium name="EnsemblPlants"/>
        </authorList>
    </citation>
    <scope>IDENTIFICATION</scope>
</reference>
<dbReference type="HOGENOM" id="CLU_2188162_0_0_1"/>
<organism evidence="2">
    <name type="scientific">Oryza meridionalis</name>
    <dbReference type="NCBI Taxonomy" id="40149"/>
    <lineage>
        <taxon>Eukaryota</taxon>
        <taxon>Viridiplantae</taxon>
        <taxon>Streptophyta</taxon>
        <taxon>Embryophyta</taxon>
        <taxon>Tracheophyta</taxon>
        <taxon>Spermatophyta</taxon>
        <taxon>Magnoliopsida</taxon>
        <taxon>Liliopsida</taxon>
        <taxon>Poales</taxon>
        <taxon>Poaceae</taxon>
        <taxon>BOP clade</taxon>
        <taxon>Oryzoideae</taxon>
        <taxon>Oryzeae</taxon>
        <taxon>Oryzinae</taxon>
        <taxon>Oryza</taxon>
    </lineage>
</organism>
<accession>A0A0E0DZS3</accession>
<reference evidence="2" key="2">
    <citation type="submission" date="2018-05" db="EMBL/GenBank/DDBJ databases">
        <title>OmerRS3 (Oryza meridionalis Reference Sequence Version 3).</title>
        <authorList>
            <person name="Zhang J."/>
            <person name="Kudrna D."/>
            <person name="Lee S."/>
            <person name="Talag J."/>
            <person name="Welchert J."/>
            <person name="Wing R.A."/>
        </authorList>
    </citation>
    <scope>NUCLEOTIDE SEQUENCE [LARGE SCALE GENOMIC DNA]</scope>
    <source>
        <strain evidence="2">cv. OR44</strain>
    </source>
</reference>
<name>A0A0E0DZS3_9ORYZ</name>
<keyword evidence="3" id="KW-1185">Reference proteome</keyword>
<protein>
    <submittedName>
        <fullName evidence="2">Uncharacterized protein</fullName>
    </submittedName>
</protein>
<proteinExistence type="predicted"/>
<evidence type="ECO:0000256" key="1">
    <source>
        <dbReference type="SAM" id="MobiDB-lite"/>
    </source>
</evidence>
<evidence type="ECO:0000313" key="2">
    <source>
        <dbReference type="EnsemblPlants" id="OMERI06G10710.1"/>
    </source>
</evidence>